<sequence length="57" mass="6378">MLRYNRARSALPPLLELELDRNNRIVSDSAPNSVPGNHSPTIVAVVFPEQKEENPKP</sequence>
<protein>
    <submittedName>
        <fullName evidence="1">Uncharacterized protein</fullName>
    </submittedName>
</protein>
<reference evidence="1" key="1">
    <citation type="submission" date="2023-07" db="EMBL/GenBank/DDBJ databases">
        <title>draft genome sequence of fig (Ficus carica).</title>
        <authorList>
            <person name="Takahashi T."/>
            <person name="Nishimura K."/>
        </authorList>
    </citation>
    <scope>NUCLEOTIDE SEQUENCE</scope>
</reference>
<evidence type="ECO:0000313" key="1">
    <source>
        <dbReference type="EMBL" id="GMN30959.1"/>
    </source>
</evidence>
<dbReference type="Proteomes" id="UP001187192">
    <property type="component" value="Unassembled WGS sequence"/>
</dbReference>
<gene>
    <name evidence="1" type="ORF">TIFTF001_003043</name>
</gene>
<keyword evidence="2" id="KW-1185">Reference proteome</keyword>
<comment type="caution">
    <text evidence="1">The sequence shown here is derived from an EMBL/GenBank/DDBJ whole genome shotgun (WGS) entry which is preliminary data.</text>
</comment>
<organism evidence="1 2">
    <name type="scientific">Ficus carica</name>
    <name type="common">Common fig</name>
    <dbReference type="NCBI Taxonomy" id="3494"/>
    <lineage>
        <taxon>Eukaryota</taxon>
        <taxon>Viridiplantae</taxon>
        <taxon>Streptophyta</taxon>
        <taxon>Embryophyta</taxon>
        <taxon>Tracheophyta</taxon>
        <taxon>Spermatophyta</taxon>
        <taxon>Magnoliopsida</taxon>
        <taxon>eudicotyledons</taxon>
        <taxon>Gunneridae</taxon>
        <taxon>Pentapetalae</taxon>
        <taxon>rosids</taxon>
        <taxon>fabids</taxon>
        <taxon>Rosales</taxon>
        <taxon>Moraceae</taxon>
        <taxon>Ficeae</taxon>
        <taxon>Ficus</taxon>
    </lineage>
</organism>
<dbReference type="AlphaFoldDB" id="A0AA87Z690"/>
<proteinExistence type="predicted"/>
<dbReference type="EMBL" id="BTGU01000003">
    <property type="protein sequence ID" value="GMN30959.1"/>
    <property type="molecule type" value="Genomic_DNA"/>
</dbReference>
<accession>A0AA87Z690</accession>
<evidence type="ECO:0000313" key="2">
    <source>
        <dbReference type="Proteomes" id="UP001187192"/>
    </source>
</evidence>
<name>A0AA87Z690_FICCA</name>